<reference evidence="2 3" key="1">
    <citation type="journal article" date="2016" name="BMC Genomics">
        <title>Comparative genomics reveals Cyclospora cayetanensis possesses coccidia-like metabolism and invasion components but unique surface antigens.</title>
        <authorList>
            <person name="Liu S."/>
            <person name="Wang L."/>
            <person name="Zheng H."/>
            <person name="Xu Z."/>
            <person name="Roellig D.M."/>
            <person name="Li N."/>
            <person name="Frace M.A."/>
            <person name="Tang K."/>
            <person name="Arrowood M.J."/>
            <person name="Moss D.M."/>
            <person name="Zhang L."/>
            <person name="Feng Y."/>
            <person name="Xiao L."/>
        </authorList>
    </citation>
    <scope>NUCLEOTIDE SEQUENCE [LARGE SCALE GENOMIC DNA]</scope>
    <source>
        <strain evidence="2 3">CHN_HEN01</strain>
    </source>
</reference>
<sequence length="274" mass="28970">MPLRAYGEDVAVEGAQEGPPNPPGGPSYGGSRSVAQRAAGEKLRLLQQRQGPQHRQQLQQGEKQLLQREQEVTASVQRTPAVEKHQRRKHQRSPQDVSAEEGEDAAASTGCAAAAPPAAKCEKKPCLTLWGDVADGPPDLRGFKQKFEALKAKSAKTREKTAAEEAAATATAAVEEDQRLAASKKRRKGAAAVADADPYQQQAMEAKGRVCGYSNACVTAAAVKGEEGLLKAPNPRVVSHASGASSALLAAASFPPLSPLYSRRFSTERLSVVS</sequence>
<keyword evidence="3" id="KW-1185">Reference proteome</keyword>
<accession>A0A1D3D0M7</accession>
<dbReference type="EMBL" id="JROU02001260">
    <property type="protein sequence ID" value="OEH76975.1"/>
    <property type="molecule type" value="Genomic_DNA"/>
</dbReference>
<evidence type="ECO:0000313" key="3">
    <source>
        <dbReference type="Proteomes" id="UP000095192"/>
    </source>
</evidence>
<protein>
    <submittedName>
        <fullName evidence="2">Uncharacterized protein</fullName>
    </submittedName>
</protein>
<feature type="compositionally biased region" description="Low complexity" evidence="1">
    <location>
        <begin position="45"/>
        <end position="64"/>
    </location>
</feature>
<evidence type="ECO:0000313" key="2">
    <source>
        <dbReference type="EMBL" id="OEH76975.1"/>
    </source>
</evidence>
<feature type="region of interest" description="Disordered" evidence="1">
    <location>
        <begin position="162"/>
        <end position="198"/>
    </location>
</feature>
<evidence type="ECO:0000256" key="1">
    <source>
        <dbReference type="SAM" id="MobiDB-lite"/>
    </source>
</evidence>
<comment type="caution">
    <text evidence="2">The sequence shown here is derived from an EMBL/GenBank/DDBJ whole genome shotgun (WGS) entry which is preliminary data.</text>
</comment>
<gene>
    <name evidence="2" type="ORF">cyc_06830</name>
</gene>
<dbReference type="VEuPathDB" id="ToxoDB:cyc_06830"/>
<feature type="region of interest" description="Disordered" evidence="1">
    <location>
        <begin position="1"/>
        <end position="117"/>
    </location>
</feature>
<feature type="compositionally biased region" description="Low complexity" evidence="1">
    <location>
        <begin position="164"/>
        <end position="173"/>
    </location>
</feature>
<dbReference type="AlphaFoldDB" id="A0A1D3D0M7"/>
<dbReference type="InParanoid" id="A0A1D3D0M7"/>
<name>A0A1D3D0M7_9EIME</name>
<feature type="compositionally biased region" description="Low complexity" evidence="1">
    <location>
        <begin position="105"/>
        <end position="117"/>
    </location>
</feature>
<proteinExistence type="predicted"/>
<dbReference type="Proteomes" id="UP000095192">
    <property type="component" value="Unassembled WGS sequence"/>
</dbReference>
<organism evidence="2 3">
    <name type="scientific">Cyclospora cayetanensis</name>
    <dbReference type="NCBI Taxonomy" id="88456"/>
    <lineage>
        <taxon>Eukaryota</taxon>
        <taxon>Sar</taxon>
        <taxon>Alveolata</taxon>
        <taxon>Apicomplexa</taxon>
        <taxon>Conoidasida</taxon>
        <taxon>Coccidia</taxon>
        <taxon>Eucoccidiorida</taxon>
        <taxon>Eimeriorina</taxon>
        <taxon>Eimeriidae</taxon>
        <taxon>Cyclospora</taxon>
    </lineage>
</organism>